<proteinExistence type="predicted"/>
<gene>
    <name evidence="2" type="ORF">P154DRAFT_521176</name>
</gene>
<sequence>MATKSSTTLELEQTRHSQPPTSEDQADLVESPTIDENTGFSLPPADGGKNAWLVLFCCFMLEALIWGL</sequence>
<evidence type="ECO:0000313" key="2">
    <source>
        <dbReference type="EMBL" id="KAF2002381.1"/>
    </source>
</evidence>
<dbReference type="EMBL" id="ML977578">
    <property type="protein sequence ID" value="KAF2002381.1"/>
    <property type="molecule type" value="Genomic_DNA"/>
</dbReference>
<protein>
    <submittedName>
        <fullName evidence="2">Uncharacterized protein</fullName>
    </submittedName>
</protein>
<evidence type="ECO:0000313" key="3">
    <source>
        <dbReference type="Proteomes" id="UP000799779"/>
    </source>
</evidence>
<name>A0A6A5WQB5_9PLEO</name>
<organism evidence="2 3">
    <name type="scientific">Amniculicola lignicola CBS 123094</name>
    <dbReference type="NCBI Taxonomy" id="1392246"/>
    <lineage>
        <taxon>Eukaryota</taxon>
        <taxon>Fungi</taxon>
        <taxon>Dikarya</taxon>
        <taxon>Ascomycota</taxon>
        <taxon>Pezizomycotina</taxon>
        <taxon>Dothideomycetes</taxon>
        <taxon>Pleosporomycetidae</taxon>
        <taxon>Pleosporales</taxon>
        <taxon>Amniculicolaceae</taxon>
        <taxon>Amniculicola</taxon>
    </lineage>
</organism>
<feature type="region of interest" description="Disordered" evidence="1">
    <location>
        <begin position="1"/>
        <end position="29"/>
    </location>
</feature>
<keyword evidence="3" id="KW-1185">Reference proteome</keyword>
<dbReference type="OrthoDB" id="2213137at2759"/>
<evidence type="ECO:0000256" key="1">
    <source>
        <dbReference type="SAM" id="MobiDB-lite"/>
    </source>
</evidence>
<dbReference type="AlphaFoldDB" id="A0A6A5WQB5"/>
<feature type="compositionally biased region" description="Polar residues" evidence="1">
    <location>
        <begin position="1"/>
        <end position="23"/>
    </location>
</feature>
<dbReference type="Proteomes" id="UP000799779">
    <property type="component" value="Unassembled WGS sequence"/>
</dbReference>
<reference evidence="2" key="1">
    <citation type="journal article" date="2020" name="Stud. Mycol.">
        <title>101 Dothideomycetes genomes: a test case for predicting lifestyles and emergence of pathogens.</title>
        <authorList>
            <person name="Haridas S."/>
            <person name="Albert R."/>
            <person name="Binder M."/>
            <person name="Bloem J."/>
            <person name="Labutti K."/>
            <person name="Salamov A."/>
            <person name="Andreopoulos B."/>
            <person name="Baker S."/>
            <person name="Barry K."/>
            <person name="Bills G."/>
            <person name="Bluhm B."/>
            <person name="Cannon C."/>
            <person name="Castanera R."/>
            <person name="Culley D."/>
            <person name="Daum C."/>
            <person name="Ezra D."/>
            <person name="Gonzalez J."/>
            <person name="Henrissat B."/>
            <person name="Kuo A."/>
            <person name="Liang C."/>
            <person name="Lipzen A."/>
            <person name="Lutzoni F."/>
            <person name="Magnuson J."/>
            <person name="Mondo S."/>
            <person name="Nolan M."/>
            <person name="Ohm R."/>
            <person name="Pangilinan J."/>
            <person name="Park H.-J."/>
            <person name="Ramirez L."/>
            <person name="Alfaro M."/>
            <person name="Sun H."/>
            <person name="Tritt A."/>
            <person name="Yoshinaga Y."/>
            <person name="Zwiers L.-H."/>
            <person name="Turgeon B."/>
            <person name="Goodwin S."/>
            <person name="Spatafora J."/>
            <person name="Crous P."/>
            <person name="Grigoriev I."/>
        </authorList>
    </citation>
    <scope>NUCLEOTIDE SEQUENCE</scope>
    <source>
        <strain evidence="2">CBS 123094</strain>
    </source>
</reference>
<accession>A0A6A5WQB5</accession>